<keyword evidence="3" id="KW-1185">Reference proteome</keyword>
<evidence type="ECO:0000313" key="2">
    <source>
        <dbReference type="EMBL" id="KAL2918005.1"/>
    </source>
</evidence>
<keyword evidence="1" id="KW-0175">Coiled coil</keyword>
<dbReference type="Proteomes" id="UP001527925">
    <property type="component" value="Unassembled WGS sequence"/>
</dbReference>
<gene>
    <name evidence="2" type="ORF">HK105_202419</name>
</gene>
<feature type="coiled-coil region" evidence="1">
    <location>
        <begin position="102"/>
        <end position="136"/>
    </location>
</feature>
<organism evidence="2 3">
    <name type="scientific">Polyrhizophydium stewartii</name>
    <dbReference type="NCBI Taxonomy" id="2732419"/>
    <lineage>
        <taxon>Eukaryota</taxon>
        <taxon>Fungi</taxon>
        <taxon>Fungi incertae sedis</taxon>
        <taxon>Chytridiomycota</taxon>
        <taxon>Chytridiomycota incertae sedis</taxon>
        <taxon>Chytridiomycetes</taxon>
        <taxon>Rhizophydiales</taxon>
        <taxon>Rhizophydiales incertae sedis</taxon>
        <taxon>Polyrhizophydium</taxon>
    </lineage>
</organism>
<reference evidence="2 3" key="1">
    <citation type="submission" date="2023-09" db="EMBL/GenBank/DDBJ databases">
        <title>Pangenome analysis of Batrachochytrium dendrobatidis and related Chytrids.</title>
        <authorList>
            <person name="Yacoub M.N."/>
            <person name="Stajich J.E."/>
            <person name="James T.Y."/>
        </authorList>
    </citation>
    <scope>NUCLEOTIDE SEQUENCE [LARGE SCALE GENOMIC DNA]</scope>
    <source>
        <strain evidence="2 3">JEL0888</strain>
    </source>
</reference>
<sequence>MSEPALAAELRHWAQRMGYGIDTSIGAESVAASAPATGSELSDAAAQELCRQQLQSLWSFLVQRVRPQSEARRIRNVLALTPPPPDAPVELGDRARRLADEMAAALARRDRLAAAVAQEEDEQRELRRKLDDACFEASRVRRRVAEKQRKLMVADAHAKRLHQESAFVLHDAQQLAQLVSTPRDRAAGPGSGAAVAATVDEEAITTDMLRIVNGVASGTTEQALDRVRSDSARVDAGRLAAAIKHDTNHDVQFVAELAKPKPDAALAAHASRGDPSRLAADLSKQHTMLFVQTQQILQDNSMVKAEIDNLMAELEQRLQRISLDVAPDEALVYVAVAAESHGSRAALQAARDHAKSVAAETEVLKALNRDTRTGLSTQQMHQQTRIAFERKLEALRVLVTETQKQIELNRAMIAENQAMSVEMSDPDALLMVDRLTRQIEQAGGRLFELSKKTSISRSMAAIRGNGTPDDEWQWSNNELMIQIRKQSEGRKHKSFAGFVEDLEARKRQKLVRDNLLANMNRLNKRARGLVDSGRGMADRAAASGAESWVEATQQYMERIAPTYEQSLRQAELSQKVIASMEELVAERNWFVHERQDPFAEGPLADFRT</sequence>
<dbReference type="EMBL" id="JADGIZ020000008">
    <property type="protein sequence ID" value="KAL2918005.1"/>
    <property type="molecule type" value="Genomic_DNA"/>
</dbReference>
<proteinExistence type="predicted"/>
<evidence type="ECO:0000256" key="1">
    <source>
        <dbReference type="SAM" id="Coils"/>
    </source>
</evidence>
<comment type="caution">
    <text evidence="2">The sequence shown here is derived from an EMBL/GenBank/DDBJ whole genome shotgun (WGS) entry which is preliminary data.</text>
</comment>
<protein>
    <submittedName>
        <fullName evidence="2">Uncharacterized protein</fullName>
    </submittedName>
</protein>
<evidence type="ECO:0000313" key="3">
    <source>
        <dbReference type="Proteomes" id="UP001527925"/>
    </source>
</evidence>
<name>A0ABR4NEP3_9FUNG</name>
<accession>A0ABR4NEP3</accession>